<dbReference type="Gene3D" id="3.30.70.2330">
    <property type="match status" value="1"/>
</dbReference>
<dbReference type="SUPFAM" id="SSF52540">
    <property type="entry name" value="P-loop containing nucleoside triphosphate hydrolases"/>
    <property type="match status" value="2"/>
</dbReference>
<keyword evidence="9" id="KW-0067">ATP-binding</keyword>
<dbReference type="EMBL" id="GG745330">
    <property type="protein sequence ID" value="KNE56052.1"/>
    <property type="molecule type" value="Genomic_DNA"/>
</dbReference>
<evidence type="ECO:0000256" key="1">
    <source>
        <dbReference type="ARBA" id="ARBA00004123"/>
    </source>
</evidence>
<keyword evidence="5 11" id="KW-0863">Zinc-finger</keyword>
<dbReference type="InterPro" id="IPR027417">
    <property type="entry name" value="P-loop_NTPase"/>
</dbReference>
<dbReference type="InterPro" id="IPR000330">
    <property type="entry name" value="SNF2_N"/>
</dbReference>
<dbReference type="InterPro" id="IPR038718">
    <property type="entry name" value="SNF2-like_sf"/>
</dbReference>
<dbReference type="InterPro" id="IPR050628">
    <property type="entry name" value="SNF2_RAD54_helicase_TF"/>
</dbReference>
<reference evidence="17" key="2">
    <citation type="submission" date="2009-11" db="EMBL/GenBank/DDBJ databases">
        <title>The Genome Sequence of Allomyces macrogynus strain ATCC 38327.</title>
        <authorList>
            <consortium name="The Broad Institute Genome Sequencing Platform"/>
            <person name="Russ C."/>
            <person name="Cuomo C."/>
            <person name="Shea T."/>
            <person name="Young S.K."/>
            <person name="Zeng Q."/>
            <person name="Koehrsen M."/>
            <person name="Haas B."/>
            <person name="Borodovsky M."/>
            <person name="Guigo R."/>
            <person name="Alvarado L."/>
            <person name="Berlin A."/>
            <person name="Borenstein D."/>
            <person name="Chen Z."/>
            <person name="Engels R."/>
            <person name="Freedman E."/>
            <person name="Gellesch M."/>
            <person name="Goldberg J."/>
            <person name="Griggs A."/>
            <person name="Gujja S."/>
            <person name="Heiman D."/>
            <person name="Hepburn T."/>
            <person name="Howarth C."/>
            <person name="Jen D."/>
            <person name="Larson L."/>
            <person name="Lewis B."/>
            <person name="Mehta T."/>
            <person name="Park D."/>
            <person name="Pearson M."/>
            <person name="Roberts A."/>
            <person name="Saif S."/>
            <person name="Shenoy N."/>
            <person name="Sisk P."/>
            <person name="Stolte C."/>
            <person name="Sykes S."/>
            <person name="Walk T."/>
            <person name="White J."/>
            <person name="Yandava C."/>
            <person name="Burger G."/>
            <person name="Gray M.W."/>
            <person name="Holland P.W.H."/>
            <person name="King N."/>
            <person name="Lang F.B.F."/>
            <person name="Roger A.J."/>
            <person name="Ruiz-Trillo I."/>
            <person name="Lander E."/>
            <person name="Nusbaum C."/>
        </authorList>
    </citation>
    <scope>NUCLEOTIDE SEQUENCE [LARGE SCALE GENOMIC DNA]</scope>
    <source>
        <strain evidence="17">ATCC 38327</strain>
    </source>
</reference>
<dbReference type="Proteomes" id="UP000054350">
    <property type="component" value="Unassembled WGS sequence"/>
</dbReference>
<evidence type="ECO:0000256" key="2">
    <source>
        <dbReference type="ARBA" id="ARBA00007025"/>
    </source>
</evidence>
<dbReference type="VEuPathDB" id="FungiDB:AMAG_01895"/>
<dbReference type="Pfam" id="PF00176">
    <property type="entry name" value="SNF2-rel_dom"/>
    <property type="match status" value="1"/>
</dbReference>
<keyword evidence="6" id="KW-0378">Hydrolase</keyword>
<dbReference type="PROSITE" id="PS51194">
    <property type="entry name" value="HELICASE_CTER"/>
    <property type="match status" value="1"/>
</dbReference>
<dbReference type="Gene3D" id="3.40.50.300">
    <property type="entry name" value="P-loop containing nucleotide triphosphate hydrolases"/>
    <property type="match status" value="1"/>
</dbReference>
<dbReference type="InterPro" id="IPR014001">
    <property type="entry name" value="Helicase_ATP-bd"/>
</dbReference>
<evidence type="ECO:0000256" key="4">
    <source>
        <dbReference type="ARBA" id="ARBA00022741"/>
    </source>
</evidence>
<dbReference type="SUPFAM" id="SSF57850">
    <property type="entry name" value="RING/U-box"/>
    <property type="match status" value="1"/>
</dbReference>
<dbReference type="InterPro" id="IPR014905">
    <property type="entry name" value="HIRAN"/>
</dbReference>
<dbReference type="GO" id="GO:0003676">
    <property type="term" value="F:nucleic acid binding"/>
    <property type="evidence" value="ECO:0007669"/>
    <property type="project" value="InterPro"/>
</dbReference>
<dbReference type="Pfam" id="PF00271">
    <property type="entry name" value="Helicase_C"/>
    <property type="match status" value="1"/>
</dbReference>
<dbReference type="GO" id="GO:0016818">
    <property type="term" value="F:hydrolase activity, acting on acid anhydrides, in phosphorus-containing anhydrides"/>
    <property type="evidence" value="ECO:0007669"/>
    <property type="project" value="InterPro"/>
</dbReference>
<evidence type="ECO:0000259" key="15">
    <source>
        <dbReference type="PROSITE" id="PS51194"/>
    </source>
</evidence>
<dbReference type="PANTHER" id="PTHR45626:SF17">
    <property type="entry name" value="HELICASE-LIKE TRANSCRIPTION FACTOR"/>
    <property type="match status" value="1"/>
</dbReference>
<dbReference type="InterPro" id="IPR049730">
    <property type="entry name" value="SNF2/RAD54-like_C"/>
</dbReference>
<dbReference type="SMART" id="SM00910">
    <property type="entry name" value="HIRAN"/>
    <property type="match status" value="1"/>
</dbReference>
<dbReference type="PROSITE" id="PS00518">
    <property type="entry name" value="ZF_RING_1"/>
    <property type="match status" value="1"/>
</dbReference>
<dbReference type="GO" id="GO:0008094">
    <property type="term" value="F:ATP-dependent activity, acting on DNA"/>
    <property type="evidence" value="ECO:0007669"/>
    <property type="project" value="TreeGrafter"/>
</dbReference>
<keyword evidence="8" id="KW-0862">Zinc</keyword>
<dbReference type="Pfam" id="PF08797">
    <property type="entry name" value="HIRAN"/>
    <property type="match status" value="1"/>
</dbReference>
<protein>
    <submittedName>
        <fullName evidence="16">Uncharacterized protein</fullName>
    </submittedName>
</protein>
<organism evidence="16 17">
    <name type="scientific">Allomyces macrogynus (strain ATCC 38327)</name>
    <name type="common">Allomyces javanicus var. macrogynus</name>
    <dbReference type="NCBI Taxonomy" id="578462"/>
    <lineage>
        <taxon>Eukaryota</taxon>
        <taxon>Fungi</taxon>
        <taxon>Fungi incertae sedis</taxon>
        <taxon>Blastocladiomycota</taxon>
        <taxon>Blastocladiomycetes</taxon>
        <taxon>Blastocladiales</taxon>
        <taxon>Blastocladiaceae</taxon>
        <taxon>Allomyces</taxon>
    </lineage>
</organism>
<dbReference type="Gene3D" id="3.40.50.10810">
    <property type="entry name" value="Tandem AAA-ATPase domain"/>
    <property type="match status" value="1"/>
</dbReference>
<reference evidence="16 17" key="1">
    <citation type="submission" date="2009-11" db="EMBL/GenBank/DDBJ databases">
        <title>Annotation of Allomyces macrogynus ATCC 38327.</title>
        <authorList>
            <consortium name="The Broad Institute Genome Sequencing Platform"/>
            <person name="Russ C."/>
            <person name="Cuomo C."/>
            <person name="Burger G."/>
            <person name="Gray M.W."/>
            <person name="Holland P.W.H."/>
            <person name="King N."/>
            <person name="Lang F.B.F."/>
            <person name="Roger A.J."/>
            <person name="Ruiz-Trillo I."/>
            <person name="Young S.K."/>
            <person name="Zeng Q."/>
            <person name="Gargeya S."/>
            <person name="Fitzgerald M."/>
            <person name="Haas B."/>
            <person name="Abouelleil A."/>
            <person name="Alvarado L."/>
            <person name="Arachchi H.M."/>
            <person name="Berlin A."/>
            <person name="Chapman S.B."/>
            <person name="Gearin G."/>
            <person name="Goldberg J."/>
            <person name="Griggs A."/>
            <person name="Gujja S."/>
            <person name="Hansen M."/>
            <person name="Heiman D."/>
            <person name="Howarth C."/>
            <person name="Larimer J."/>
            <person name="Lui A."/>
            <person name="MacDonald P.J.P."/>
            <person name="McCowen C."/>
            <person name="Montmayeur A."/>
            <person name="Murphy C."/>
            <person name="Neiman D."/>
            <person name="Pearson M."/>
            <person name="Priest M."/>
            <person name="Roberts A."/>
            <person name="Saif S."/>
            <person name="Shea T."/>
            <person name="Sisk P."/>
            <person name="Stolte C."/>
            <person name="Sykes S."/>
            <person name="Wortman J."/>
            <person name="Nusbaum C."/>
            <person name="Birren B."/>
        </authorList>
    </citation>
    <scope>NUCLEOTIDE SEQUENCE [LARGE SCALE GENOMIC DNA]</scope>
    <source>
        <strain evidence="16 17">ATCC 38327</strain>
    </source>
</reference>
<evidence type="ECO:0000256" key="7">
    <source>
        <dbReference type="ARBA" id="ARBA00022806"/>
    </source>
</evidence>
<dbReference type="InterPro" id="IPR017907">
    <property type="entry name" value="Znf_RING_CS"/>
</dbReference>
<dbReference type="CDD" id="cd18008">
    <property type="entry name" value="DEXDc_SHPRH-like"/>
    <property type="match status" value="1"/>
</dbReference>
<dbReference type="GO" id="GO:0005634">
    <property type="term" value="C:nucleus"/>
    <property type="evidence" value="ECO:0007669"/>
    <property type="project" value="UniProtKB-SubCell"/>
</dbReference>
<accession>A0A0L0S0B0</accession>
<dbReference type="SMART" id="SM00487">
    <property type="entry name" value="DEXDc"/>
    <property type="match status" value="1"/>
</dbReference>
<dbReference type="PROSITE" id="PS51192">
    <property type="entry name" value="HELICASE_ATP_BIND_1"/>
    <property type="match status" value="1"/>
</dbReference>
<evidence type="ECO:0000256" key="8">
    <source>
        <dbReference type="ARBA" id="ARBA00022833"/>
    </source>
</evidence>
<gene>
    <name evidence="16" type="ORF">AMAG_01895</name>
</gene>
<dbReference type="Gene3D" id="3.30.40.10">
    <property type="entry name" value="Zinc/RING finger domain, C3HC4 (zinc finger)"/>
    <property type="match status" value="1"/>
</dbReference>
<dbReference type="PROSITE" id="PS50089">
    <property type="entry name" value="ZF_RING_2"/>
    <property type="match status" value="1"/>
</dbReference>
<dbReference type="PANTHER" id="PTHR45626">
    <property type="entry name" value="TRANSCRIPTION TERMINATION FACTOR 2-RELATED"/>
    <property type="match status" value="1"/>
</dbReference>
<feature type="region of interest" description="Disordered" evidence="12">
    <location>
        <begin position="1"/>
        <end position="74"/>
    </location>
</feature>
<dbReference type="GO" id="GO:0005524">
    <property type="term" value="F:ATP binding"/>
    <property type="evidence" value="ECO:0007669"/>
    <property type="project" value="UniProtKB-KW"/>
</dbReference>
<keyword evidence="3" id="KW-0479">Metal-binding</keyword>
<evidence type="ECO:0000256" key="12">
    <source>
        <dbReference type="SAM" id="MobiDB-lite"/>
    </source>
</evidence>
<feature type="domain" description="RING-type" evidence="13">
    <location>
        <begin position="875"/>
        <end position="913"/>
    </location>
</feature>
<feature type="compositionally biased region" description="Low complexity" evidence="12">
    <location>
        <begin position="56"/>
        <end position="66"/>
    </location>
</feature>
<feature type="domain" description="Helicase ATP-binding" evidence="14">
    <location>
        <begin position="542"/>
        <end position="717"/>
    </location>
</feature>
<dbReference type="InterPro" id="IPR001841">
    <property type="entry name" value="Znf_RING"/>
</dbReference>
<dbReference type="AlphaFoldDB" id="A0A0L0S0B0"/>
<evidence type="ECO:0000256" key="9">
    <source>
        <dbReference type="ARBA" id="ARBA00022840"/>
    </source>
</evidence>
<dbReference type="GO" id="GO:0006281">
    <property type="term" value="P:DNA repair"/>
    <property type="evidence" value="ECO:0007669"/>
    <property type="project" value="TreeGrafter"/>
</dbReference>
<evidence type="ECO:0000256" key="5">
    <source>
        <dbReference type="ARBA" id="ARBA00022771"/>
    </source>
</evidence>
<evidence type="ECO:0000256" key="6">
    <source>
        <dbReference type="ARBA" id="ARBA00022801"/>
    </source>
</evidence>
<dbReference type="SMART" id="SM00490">
    <property type="entry name" value="HELICc"/>
    <property type="match status" value="1"/>
</dbReference>
<feature type="domain" description="Helicase C-terminal" evidence="15">
    <location>
        <begin position="958"/>
        <end position="1118"/>
    </location>
</feature>
<dbReference type="InterPro" id="IPR013083">
    <property type="entry name" value="Znf_RING/FYVE/PHD"/>
</dbReference>
<dbReference type="GO" id="GO:0004386">
    <property type="term" value="F:helicase activity"/>
    <property type="evidence" value="ECO:0007669"/>
    <property type="project" value="UniProtKB-KW"/>
</dbReference>
<evidence type="ECO:0000256" key="10">
    <source>
        <dbReference type="ARBA" id="ARBA00023242"/>
    </source>
</evidence>
<evidence type="ECO:0000256" key="3">
    <source>
        <dbReference type="ARBA" id="ARBA00022723"/>
    </source>
</evidence>
<evidence type="ECO:0000313" key="17">
    <source>
        <dbReference type="Proteomes" id="UP000054350"/>
    </source>
</evidence>
<proteinExistence type="inferred from homology"/>
<comment type="subcellular location">
    <subcellularLocation>
        <location evidence="1">Nucleus</location>
    </subcellularLocation>
</comment>
<sequence>MSDQKLAPPMRVKDEAGRTSNGNSAALSPAAPRQKRSLPQDTPSPNAKGDTKRRAVATPSSPAAARPVPPPHADPAIMIKAECAHPPPSPAFAGQAPYNYPPGIVPPPFGVPYQYGPREFPLPMPVTHPMPGMMPAASFPLMGHPPVALPKLYQAYHQVLAAGYAVPPPAQPVPPNAGAPRPATPIRIDASSSPLPMTTRLSAAVHPNAAPAPAPMQPNAAPARPPAAAAATVAVAANGAAPNASLTVNDYLLKTPEINTESDDEFLMECARVRTNIVGIQNYYGFVEEGDDVVLLRDPENQFDPHAIRVDNVLEIQVGFLPASVAKVLGPLIEGNRIQTQAKAIGEPTATTLPIEIRVFTPPGNNDTIRMCLEQFDLLPRPRQTRPGRTPASANIKVPITGAGTGAFPENVVAAFQPAPFQPAAVPAPIPPPPSLVVDLAATAEEMWQQLLQAGDYDEGGGRVIMDSIGMKEQELSALPEAPQPTGMMSDLLPYQKQGLGWLLNAEHPRTPSATVESQFWTIRDINGAHVFWNRASRAQAQGVPRLYRGGILADDMGLGKTIQILALILSDPNGAGFVTEPGEVSPSYCNATLIVCPLSVVGNWTQQIEAHVESGRLRYHVFHGNNRNKDPRYLQSMDIVITTYSIMSLHTEDTPLHRVRWRRVVLDEGHIIRVRTTKNASAACNLIAERKWVLTGTPLHNKLEDLYSLLRFLEFFPFDQLQQWKSTIERPLKQKRRDAMSTFQELVRMLCLRRTKAMELSGKPILELPKITYLVHKVAFRGEERRLYVKWEAKSRQAYEEYMREQAERKALREAGFDVGPGDNLRVICNMLKYLTRLRQLCNHRALVEKENAPKVGSKTQLLAFLRDHVADDCALCLSAMRTPAITACTHLFCSECIRPVLDKVKACPQCQAPLEENQVYDLPQDTEGDEVAVVEREMAAPGHMHFTTTDFLSSSKIDALMTFLETARTRDSTTKSVIFSQWTSMMDLIEVPLRQRGFQFVRLDGTLTRRDRDEAIDQFQSDNTISVFLISLACGATGLNLVAATNCFLVEPWWNPQIERQAIDRIYRIGQTRPVTVVRFAMENSVEERVLLLQEKKRKMAEDAFGEGSTQNNKVSRATRLEDIRALLGEASADDQRLAAELDEL</sequence>
<keyword evidence="7" id="KW-0347">Helicase</keyword>
<dbReference type="InterPro" id="IPR001650">
    <property type="entry name" value="Helicase_C-like"/>
</dbReference>
<dbReference type="eggNOG" id="KOG1001">
    <property type="taxonomic scope" value="Eukaryota"/>
</dbReference>
<dbReference type="GO" id="GO:0008270">
    <property type="term" value="F:zinc ion binding"/>
    <property type="evidence" value="ECO:0007669"/>
    <property type="project" value="UniProtKB-KW"/>
</dbReference>
<keyword evidence="17" id="KW-1185">Reference proteome</keyword>
<keyword evidence="4" id="KW-0547">Nucleotide-binding</keyword>
<evidence type="ECO:0000313" key="16">
    <source>
        <dbReference type="EMBL" id="KNE56052.1"/>
    </source>
</evidence>
<evidence type="ECO:0000259" key="14">
    <source>
        <dbReference type="PROSITE" id="PS51192"/>
    </source>
</evidence>
<comment type="similarity">
    <text evidence="2">Belongs to the SNF2/RAD54 helicase family.</text>
</comment>
<dbReference type="Pfam" id="PF13923">
    <property type="entry name" value="zf-C3HC4_2"/>
    <property type="match status" value="1"/>
</dbReference>
<dbReference type="STRING" id="578462.A0A0L0S0B0"/>
<keyword evidence="10" id="KW-0539">Nucleus</keyword>
<dbReference type="SMART" id="SM00184">
    <property type="entry name" value="RING"/>
    <property type="match status" value="1"/>
</dbReference>
<name>A0A0L0S0B0_ALLM3</name>
<dbReference type="OrthoDB" id="448448at2759"/>
<dbReference type="CDD" id="cd18793">
    <property type="entry name" value="SF2_C_SNF"/>
    <property type="match status" value="1"/>
</dbReference>
<evidence type="ECO:0000259" key="13">
    <source>
        <dbReference type="PROSITE" id="PS50089"/>
    </source>
</evidence>
<evidence type="ECO:0000256" key="11">
    <source>
        <dbReference type="PROSITE-ProRule" id="PRU00175"/>
    </source>
</evidence>